<dbReference type="PANTHER" id="PTHR38588">
    <property type="entry name" value="BLL0334 PROTEIN"/>
    <property type="match status" value="1"/>
</dbReference>
<dbReference type="Proteomes" id="UP000676565">
    <property type="component" value="Unassembled WGS sequence"/>
</dbReference>
<sequence>MIHFEGDKIIPLPVAEVAAKLSDAGFLANCVPDAQVSEATPDRAVGKIKPKLSFLTGSLTLDATVTARDSGKSVAYKIDTKTMGASSTVETKLEFKDGEGGGTLIHWTGELVAVTGLLKMVPKGLLEGTAKKVIDDVWTAVAARLTAG</sequence>
<dbReference type="SUPFAM" id="SSF55961">
    <property type="entry name" value="Bet v1-like"/>
    <property type="match status" value="1"/>
</dbReference>
<gene>
    <name evidence="1" type="ORF">J8F10_30900</name>
</gene>
<dbReference type="EMBL" id="JAGKQQ010000001">
    <property type="protein sequence ID" value="MBP3959677.1"/>
    <property type="molecule type" value="Genomic_DNA"/>
</dbReference>
<proteinExistence type="predicted"/>
<evidence type="ECO:0000313" key="1">
    <source>
        <dbReference type="EMBL" id="MBP3959677.1"/>
    </source>
</evidence>
<accession>A0ABS5C124</accession>
<dbReference type="RefSeq" id="WP_210660408.1">
    <property type="nucleotide sequence ID" value="NZ_JAGKQQ010000001.1"/>
</dbReference>
<dbReference type="PANTHER" id="PTHR38588:SF1">
    <property type="entry name" value="BLL0334 PROTEIN"/>
    <property type="match status" value="1"/>
</dbReference>
<name>A0ABS5C124_9BACT</name>
<dbReference type="Gene3D" id="3.30.530.20">
    <property type="match status" value="1"/>
</dbReference>
<dbReference type="Pfam" id="PF06240">
    <property type="entry name" value="COXG"/>
    <property type="match status" value="1"/>
</dbReference>
<organism evidence="1 2">
    <name type="scientific">Gemmata palustris</name>
    <dbReference type="NCBI Taxonomy" id="2822762"/>
    <lineage>
        <taxon>Bacteria</taxon>
        <taxon>Pseudomonadati</taxon>
        <taxon>Planctomycetota</taxon>
        <taxon>Planctomycetia</taxon>
        <taxon>Gemmatales</taxon>
        <taxon>Gemmataceae</taxon>
        <taxon>Gemmata</taxon>
    </lineage>
</organism>
<evidence type="ECO:0000313" key="2">
    <source>
        <dbReference type="Proteomes" id="UP000676565"/>
    </source>
</evidence>
<protein>
    <submittedName>
        <fullName evidence="1">SRPBCC family protein</fullName>
    </submittedName>
</protein>
<keyword evidence="2" id="KW-1185">Reference proteome</keyword>
<reference evidence="1 2" key="1">
    <citation type="submission" date="2021-04" db="EMBL/GenBank/DDBJ databases">
        <authorList>
            <person name="Ivanova A."/>
        </authorList>
    </citation>
    <scope>NUCLEOTIDE SEQUENCE [LARGE SCALE GENOMIC DNA]</scope>
    <source>
        <strain evidence="1 2">G18</strain>
    </source>
</reference>
<dbReference type="InterPro" id="IPR010419">
    <property type="entry name" value="CO_DH_gsu"/>
</dbReference>
<dbReference type="InterPro" id="IPR023393">
    <property type="entry name" value="START-like_dom_sf"/>
</dbReference>
<comment type="caution">
    <text evidence="1">The sequence shown here is derived from an EMBL/GenBank/DDBJ whole genome shotgun (WGS) entry which is preliminary data.</text>
</comment>